<proteinExistence type="predicted"/>
<comment type="caution">
    <text evidence="5">The sequence shown here is derived from an EMBL/GenBank/DDBJ whole genome shotgun (WGS) entry which is preliminary data.</text>
</comment>
<dbReference type="CDD" id="cd04770">
    <property type="entry name" value="HTH_HMRTR"/>
    <property type="match status" value="1"/>
</dbReference>
<sequence length="131" mass="14902">MLLIGQVTALSGVPIRTIRYYESFGLIQSSGRTEGGFRQFSLDVLKRLSFIKRAQSLGLSLQEISEILQVYDGGKPACDEIQHKLQDKISHIDYQIEQLLTLRGELQELLSEWHSVSTKPEDRICPIIQQD</sequence>
<dbReference type="SMART" id="SM00422">
    <property type="entry name" value="HTH_MERR"/>
    <property type="match status" value="1"/>
</dbReference>
<evidence type="ECO:0000313" key="6">
    <source>
        <dbReference type="Proteomes" id="UP000813215"/>
    </source>
</evidence>
<reference evidence="5" key="2">
    <citation type="journal article" date="2022" name="Microbiol. Resour. Announc.">
        <title>Metagenome Sequencing to Explore Phylogenomics of Terrestrial Cyanobacteria.</title>
        <authorList>
            <person name="Ward R.D."/>
            <person name="Stajich J.E."/>
            <person name="Johansen J.R."/>
            <person name="Huntemann M."/>
            <person name="Clum A."/>
            <person name="Foster B."/>
            <person name="Foster B."/>
            <person name="Roux S."/>
            <person name="Palaniappan K."/>
            <person name="Varghese N."/>
            <person name="Mukherjee S."/>
            <person name="Reddy T.B.K."/>
            <person name="Daum C."/>
            <person name="Copeland A."/>
            <person name="Chen I.A."/>
            <person name="Ivanova N.N."/>
            <person name="Kyrpides N.C."/>
            <person name="Shapiro N."/>
            <person name="Eloe-Fadrosh E.A."/>
            <person name="Pietrasiak N."/>
        </authorList>
    </citation>
    <scope>NUCLEOTIDE SEQUENCE</scope>
    <source>
        <strain evidence="5">HA4357-MV3</strain>
    </source>
</reference>
<dbReference type="PROSITE" id="PS50937">
    <property type="entry name" value="HTH_MERR_2"/>
    <property type="match status" value="1"/>
</dbReference>
<dbReference type="Pfam" id="PF09278">
    <property type="entry name" value="MerR-DNA-bind"/>
    <property type="match status" value="1"/>
</dbReference>
<protein>
    <submittedName>
        <fullName evidence="5">Heavy metal-responsive transcriptional regulator</fullName>
    </submittedName>
</protein>
<dbReference type="GO" id="GO:0003700">
    <property type="term" value="F:DNA-binding transcription factor activity"/>
    <property type="evidence" value="ECO:0007669"/>
    <property type="project" value="InterPro"/>
</dbReference>
<evidence type="ECO:0000256" key="3">
    <source>
        <dbReference type="ARBA" id="ARBA00023163"/>
    </source>
</evidence>
<accession>A0A9E3LW86</accession>
<keyword evidence="2" id="KW-0238">DNA-binding</keyword>
<dbReference type="AlphaFoldDB" id="A0A9E3LW86"/>
<evidence type="ECO:0000256" key="1">
    <source>
        <dbReference type="ARBA" id="ARBA00023015"/>
    </source>
</evidence>
<dbReference type="Pfam" id="PF00376">
    <property type="entry name" value="MerR"/>
    <property type="match status" value="1"/>
</dbReference>
<dbReference type="PANTHER" id="PTHR30204:SF94">
    <property type="entry name" value="HEAVY METAL-DEPENDENT TRANSCRIPTIONAL REGULATOR HI_0293-RELATED"/>
    <property type="match status" value="1"/>
</dbReference>
<dbReference type="InterPro" id="IPR015358">
    <property type="entry name" value="Tscrpt_reg_MerR_DNA-bd"/>
</dbReference>
<dbReference type="Gene3D" id="1.10.1660.10">
    <property type="match status" value="1"/>
</dbReference>
<keyword evidence="3" id="KW-0804">Transcription</keyword>
<keyword evidence="1" id="KW-0805">Transcription regulation</keyword>
<dbReference type="InterPro" id="IPR009061">
    <property type="entry name" value="DNA-bd_dom_put_sf"/>
</dbReference>
<dbReference type="PANTHER" id="PTHR30204">
    <property type="entry name" value="REDOX-CYCLING DRUG-SENSING TRANSCRIPTIONAL ACTIVATOR SOXR"/>
    <property type="match status" value="1"/>
</dbReference>
<dbReference type="EMBL" id="JAHHHW010000162">
    <property type="protein sequence ID" value="MBW4435328.1"/>
    <property type="molecule type" value="Genomic_DNA"/>
</dbReference>
<dbReference type="InterPro" id="IPR047057">
    <property type="entry name" value="MerR_fam"/>
</dbReference>
<name>A0A9E3LW86_9NOST</name>
<gene>
    <name evidence="5" type="ORF">KME28_27370</name>
</gene>
<dbReference type="SUPFAM" id="SSF46955">
    <property type="entry name" value="Putative DNA-binding domain"/>
    <property type="match status" value="1"/>
</dbReference>
<dbReference type="GO" id="GO:0003677">
    <property type="term" value="F:DNA binding"/>
    <property type="evidence" value="ECO:0007669"/>
    <property type="project" value="UniProtKB-KW"/>
</dbReference>
<evidence type="ECO:0000259" key="4">
    <source>
        <dbReference type="PROSITE" id="PS50937"/>
    </source>
</evidence>
<evidence type="ECO:0000313" key="5">
    <source>
        <dbReference type="EMBL" id="MBW4435328.1"/>
    </source>
</evidence>
<feature type="domain" description="HTH merR-type" evidence="4">
    <location>
        <begin position="1"/>
        <end position="70"/>
    </location>
</feature>
<dbReference type="InterPro" id="IPR000551">
    <property type="entry name" value="MerR-type_HTH_dom"/>
</dbReference>
<dbReference type="Proteomes" id="UP000813215">
    <property type="component" value="Unassembled WGS sequence"/>
</dbReference>
<dbReference type="PRINTS" id="PR00040">
    <property type="entry name" value="HTHMERR"/>
</dbReference>
<evidence type="ECO:0000256" key="2">
    <source>
        <dbReference type="ARBA" id="ARBA00023125"/>
    </source>
</evidence>
<reference evidence="5" key="1">
    <citation type="submission" date="2021-05" db="EMBL/GenBank/DDBJ databases">
        <authorList>
            <person name="Pietrasiak N."/>
            <person name="Ward R."/>
            <person name="Stajich J.E."/>
            <person name="Kurbessoian T."/>
        </authorList>
    </citation>
    <scope>NUCLEOTIDE SEQUENCE</scope>
    <source>
        <strain evidence="5">HA4357-MV3</strain>
    </source>
</reference>
<organism evidence="5 6">
    <name type="scientific">Pelatocladus maniniholoensis HA4357-MV3</name>
    <dbReference type="NCBI Taxonomy" id="1117104"/>
    <lineage>
        <taxon>Bacteria</taxon>
        <taxon>Bacillati</taxon>
        <taxon>Cyanobacteriota</taxon>
        <taxon>Cyanophyceae</taxon>
        <taxon>Nostocales</taxon>
        <taxon>Nostocaceae</taxon>
        <taxon>Pelatocladus</taxon>
    </lineage>
</organism>